<organism evidence="3 4">
    <name type="scientific">Gluconobacter cerinus</name>
    <dbReference type="NCBI Taxonomy" id="38307"/>
    <lineage>
        <taxon>Bacteria</taxon>
        <taxon>Pseudomonadati</taxon>
        <taxon>Pseudomonadota</taxon>
        <taxon>Alphaproteobacteria</taxon>
        <taxon>Acetobacterales</taxon>
        <taxon>Acetobacteraceae</taxon>
        <taxon>Gluconobacter</taxon>
    </lineage>
</organism>
<evidence type="ECO:0000256" key="1">
    <source>
        <dbReference type="SAM" id="Phobius"/>
    </source>
</evidence>
<dbReference type="EMBL" id="LUTU01000002">
    <property type="protein sequence ID" value="OAJ69093.1"/>
    <property type="molecule type" value="Genomic_DNA"/>
</dbReference>
<keyword evidence="1" id="KW-0812">Transmembrane</keyword>
<evidence type="ECO:0000313" key="3">
    <source>
        <dbReference type="EMBL" id="OAJ69093.1"/>
    </source>
</evidence>
<keyword evidence="1" id="KW-0472">Membrane</keyword>
<proteinExistence type="predicted"/>
<reference evidence="2" key="1">
    <citation type="journal article" date="2014" name="Int. J. Syst. Evol. Microbiol.">
        <title>Complete genome sequence of Corynebacterium casei LMG S-19264T (=DSM 44701T), isolated from a smear-ripened cheese.</title>
        <authorList>
            <consortium name="US DOE Joint Genome Institute (JGI-PGF)"/>
            <person name="Walter F."/>
            <person name="Albersmeier A."/>
            <person name="Kalinowski J."/>
            <person name="Ruckert C."/>
        </authorList>
    </citation>
    <scope>NUCLEOTIDE SEQUENCE</scope>
    <source>
        <strain evidence="2">NBRC 3267</strain>
    </source>
</reference>
<dbReference type="Proteomes" id="UP001156614">
    <property type="component" value="Unassembled WGS sequence"/>
</dbReference>
<name>A0A1B6VPF7_9PROT</name>
<comment type="caution">
    <text evidence="3">The sequence shown here is derived from an EMBL/GenBank/DDBJ whole genome shotgun (WGS) entry which is preliminary data.</text>
</comment>
<evidence type="ECO:0000313" key="4">
    <source>
        <dbReference type="Proteomes" id="UP000077786"/>
    </source>
</evidence>
<reference evidence="3 4" key="2">
    <citation type="submission" date="2016-03" db="EMBL/GenBank/DDBJ databases">
        <title>Draft genome sequence of Gluconobacter cerinus strain CECT 9110.</title>
        <authorList>
            <person name="Sainz F."/>
            <person name="Mas A."/>
            <person name="Torija M.J."/>
        </authorList>
    </citation>
    <scope>NUCLEOTIDE SEQUENCE [LARGE SCALE GENOMIC DNA]</scope>
    <source>
        <strain evidence="3 4">CECT 9110</strain>
    </source>
</reference>
<reference evidence="5" key="3">
    <citation type="journal article" date="2019" name="Int. J. Syst. Evol. Microbiol.">
        <title>The Global Catalogue of Microorganisms (GCM) 10K type strain sequencing project: providing services to taxonomists for standard genome sequencing and annotation.</title>
        <authorList>
            <consortium name="The Broad Institute Genomics Platform"/>
            <consortium name="The Broad Institute Genome Sequencing Center for Infectious Disease"/>
            <person name="Wu L."/>
            <person name="Ma J."/>
        </authorList>
    </citation>
    <scope>NUCLEOTIDE SEQUENCE [LARGE SCALE GENOMIC DNA]</scope>
    <source>
        <strain evidence="5">NBRC 3267</strain>
    </source>
</reference>
<feature type="transmembrane region" description="Helical" evidence="1">
    <location>
        <begin position="64"/>
        <end position="82"/>
    </location>
</feature>
<evidence type="ECO:0000313" key="5">
    <source>
        <dbReference type="Proteomes" id="UP001156614"/>
    </source>
</evidence>
<feature type="transmembrane region" description="Helical" evidence="1">
    <location>
        <begin position="21"/>
        <end position="44"/>
    </location>
</feature>
<dbReference type="AlphaFoldDB" id="A0A1B6VPF7"/>
<dbReference type="EMBL" id="BSNU01000008">
    <property type="protein sequence ID" value="GLQ64111.1"/>
    <property type="molecule type" value="Genomic_DNA"/>
</dbReference>
<dbReference type="Proteomes" id="UP000077786">
    <property type="component" value="Unassembled WGS sequence"/>
</dbReference>
<keyword evidence="5" id="KW-1185">Reference proteome</keyword>
<sequence length="83" mass="8821">MSIADTPFRRERISTPTVAALSYRVAMVSGAVGISLILAGYARLKYLRSHPTSPGLSAATTERLLLIVFCGAILNIAVGFLVL</sequence>
<gene>
    <name evidence="3" type="ORF">A0123_00147</name>
    <name evidence="2" type="ORF">GCM10007867_29570</name>
</gene>
<reference evidence="2" key="4">
    <citation type="submission" date="2023-01" db="EMBL/GenBank/DDBJ databases">
        <title>Draft genome sequence of Gluconobacter cerinus strain NBRC 3267.</title>
        <authorList>
            <person name="Sun Q."/>
            <person name="Mori K."/>
        </authorList>
    </citation>
    <scope>NUCLEOTIDE SEQUENCE</scope>
    <source>
        <strain evidence="2">NBRC 3267</strain>
    </source>
</reference>
<accession>A0A1B6VPF7</accession>
<evidence type="ECO:0000313" key="2">
    <source>
        <dbReference type="EMBL" id="GLQ64111.1"/>
    </source>
</evidence>
<keyword evidence="1" id="KW-1133">Transmembrane helix</keyword>
<protein>
    <submittedName>
        <fullName evidence="3">Uncharacterized protein</fullName>
    </submittedName>
</protein>